<reference evidence="9" key="1">
    <citation type="submission" date="2022-12" db="EMBL/GenBank/DDBJ databases">
        <title>Genome assemblies of Blomia tropicalis.</title>
        <authorList>
            <person name="Cui Y."/>
        </authorList>
    </citation>
    <scope>NUCLEOTIDE SEQUENCE</scope>
    <source>
        <tissue evidence="9">Adult mites</tissue>
    </source>
</reference>
<evidence type="ECO:0000256" key="5">
    <source>
        <dbReference type="ARBA" id="ARBA00022790"/>
    </source>
</evidence>
<feature type="region of interest" description="Disordered" evidence="7">
    <location>
        <begin position="466"/>
        <end position="488"/>
    </location>
</feature>
<dbReference type="SUPFAM" id="SSF46785">
    <property type="entry name" value="Winged helix' DNA-binding domain"/>
    <property type="match status" value="1"/>
</dbReference>
<comment type="similarity">
    <text evidence="3">Belongs to the CSN1 family.</text>
</comment>
<evidence type="ECO:0000256" key="4">
    <source>
        <dbReference type="ARBA" id="ARBA00022490"/>
    </source>
</evidence>
<evidence type="ECO:0000259" key="8">
    <source>
        <dbReference type="PROSITE" id="PS50250"/>
    </source>
</evidence>
<dbReference type="EMBL" id="JAPWDV010000001">
    <property type="protein sequence ID" value="KAJ6224559.1"/>
    <property type="molecule type" value="Genomic_DNA"/>
</dbReference>
<gene>
    <name evidence="9" type="ORF">RDWZM_003104</name>
</gene>
<feature type="compositionally biased region" description="Polar residues" evidence="7">
    <location>
        <begin position="468"/>
        <end position="488"/>
    </location>
</feature>
<dbReference type="OMA" id="IYLQNWA"/>
<dbReference type="InterPro" id="IPR048624">
    <property type="entry name" value="CSN1_C"/>
</dbReference>
<evidence type="ECO:0000256" key="2">
    <source>
        <dbReference type="ARBA" id="ARBA00004496"/>
    </source>
</evidence>
<keyword evidence="6" id="KW-0539">Nucleus</keyword>
<dbReference type="InterPro" id="IPR019585">
    <property type="entry name" value="Rpn7/CSN1"/>
</dbReference>
<dbReference type="AlphaFoldDB" id="A0A9Q0RS75"/>
<dbReference type="SMART" id="SM00088">
    <property type="entry name" value="PINT"/>
    <property type="match status" value="1"/>
</dbReference>
<evidence type="ECO:0000256" key="1">
    <source>
        <dbReference type="ARBA" id="ARBA00004123"/>
    </source>
</evidence>
<dbReference type="PROSITE" id="PS50250">
    <property type="entry name" value="PCI"/>
    <property type="match status" value="1"/>
</dbReference>
<dbReference type="Pfam" id="PF21151">
    <property type="entry name" value="CSN1_C"/>
    <property type="match status" value="1"/>
</dbReference>
<proteinExistence type="inferred from homology"/>
<organism evidence="9 10">
    <name type="scientific">Blomia tropicalis</name>
    <name type="common">Mite</name>
    <dbReference type="NCBI Taxonomy" id="40697"/>
    <lineage>
        <taxon>Eukaryota</taxon>
        <taxon>Metazoa</taxon>
        <taxon>Ecdysozoa</taxon>
        <taxon>Arthropoda</taxon>
        <taxon>Chelicerata</taxon>
        <taxon>Arachnida</taxon>
        <taxon>Acari</taxon>
        <taxon>Acariformes</taxon>
        <taxon>Sarcoptiformes</taxon>
        <taxon>Astigmata</taxon>
        <taxon>Glycyphagoidea</taxon>
        <taxon>Echimyopodidae</taxon>
        <taxon>Blomia</taxon>
    </lineage>
</organism>
<accession>A0A9Q0RS75</accession>
<name>A0A9Q0RS75_BLOTA</name>
<dbReference type="PANTHER" id="PTHR14145">
    <property type="entry name" value="26S PROTESOME SUBUNIT 6"/>
    <property type="match status" value="1"/>
</dbReference>
<comment type="subcellular location">
    <subcellularLocation>
        <location evidence="2">Cytoplasm</location>
    </subcellularLocation>
    <subcellularLocation>
        <location evidence="1">Nucleus</location>
    </subcellularLocation>
</comment>
<dbReference type="Gene3D" id="1.25.40.570">
    <property type="match status" value="1"/>
</dbReference>
<dbReference type="Pfam" id="PF10602">
    <property type="entry name" value="RPN7"/>
    <property type="match status" value="1"/>
</dbReference>
<dbReference type="OrthoDB" id="422427at2759"/>
<protein>
    <recommendedName>
        <fullName evidence="8">PCI domain-containing protein</fullName>
    </recommendedName>
</protein>
<dbReference type="InterPro" id="IPR036390">
    <property type="entry name" value="WH_DNA-bd_sf"/>
</dbReference>
<keyword evidence="10" id="KW-1185">Reference proteome</keyword>
<keyword evidence="4" id="KW-0963">Cytoplasm</keyword>
<evidence type="ECO:0000313" key="9">
    <source>
        <dbReference type="EMBL" id="KAJ6224559.1"/>
    </source>
</evidence>
<evidence type="ECO:0000256" key="6">
    <source>
        <dbReference type="ARBA" id="ARBA00023242"/>
    </source>
</evidence>
<dbReference type="InterPro" id="IPR045135">
    <property type="entry name" value="Rpn7_N"/>
</dbReference>
<dbReference type="PANTHER" id="PTHR14145:SF2">
    <property type="entry name" value="COP9 SIGNALOSOME COMPLEX SUBUNIT 1"/>
    <property type="match status" value="1"/>
</dbReference>
<evidence type="ECO:0000313" key="10">
    <source>
        <dbReference type="Proteomes" id="UP001142055"/>
    </source>
</evidence>
<keyword evidence="5" id="KW-0736">Signalosome</keyword>
<dbReference type="Proteomes" id="UP001142055">
    <property type="component" value="Chromosome 1"/>
</dbReference>
<dbReference type="GO" id="GO:0008180">
    <property type="term" value="C:COP9 signalosome"/>
    <property type="evidence" value="ECO:0007669"/>
    <property type="project" value="UniProtKB-KW"/>
</dbReference>
<dbReference type="GO" id="GO:0005737">
    <property type="term" value="C:cytoplasm"/>
    <property type="evidence" value="ECO:0007669"/>
    <property type="project" value="UniProtKB-SubCell"/>
</dbReference>
<sequence>MSSNLNNVEPMQLDASIDDGEIYELNEPSTPINPDQLVHKVESAPFEVESYISQYSGYLKLMRLLFIADHCPSLQIDALEQALKFVKESTFNVNAYGNIHKKLIDALALNGQSSKINLYSLDTVWMEEKSKMSQIYFEKLDNDLKNYKTNSIKESIRRGHDDLGIHYLQCGDLGNALKCFSRSRDYCMGEQQMLNICLNVIKISIYQRNWLHVNSFICKAENSPEMQTNSAAKTKINCLAGLYDLVTKRYKNAVKRFMAANIDEISTDFSDVLSANNVAIYGGLCALATLNRSALHKQVISNTNYKLFLELEPQLRESIHKFYESKYTVCLSLLDEMKDSFLLDMFLAPRIDELYSMIRNRALVQYFSPYLSADLVLMARSFNTTITLLEDELMQLILDGQIQARIDSHNKILYAKDSDERLTTFENSLEMGRKWQMKTAAFILRAACSRNGHIVVSPQIATKGDEVPSSQSTLTNICAPSSPGKSRN</sequence>
<dbReference type="Pfam" id="PF01399">
    <property type="entry name" value="PCI"/>
    <property type="match status" value="1"/>
</dbReference>
<evidence type="ECO:0000256" key="7">
    <source>
        <dbReference type="SAM" id="MobiDB-lite"/>
    </source>
</evidence>
<feature type="domain" description="PCI" evidence="8">
    <location>
        <begin position="254"/>
        <end position="420"/>
    </location>
</feature>
<comment type="caution">
    <text evidence="9">The sequence shown here is derived from an EMBL/GenBank/DDBJ whole genome shotgun (WGS) entry which is preliminary data.</text>
</comment>
<dbReference type="InterPro" id="IPR000717">
    <property type="entry name" value="PCI_dom"/>
</dbReference>
<evidence type="ECO:0000256" key="3">
    <source>
        <dbReference type="ARBA" id="ARBA00008793"/>
    </source>
</evidence>